<sequence>MSLEQKDPIFQIEQINHLINVLGTEQWVTVYKNSYNDSNKITYWSALIPKNKVNDVLNNDSWDLLIGRGMPGCSEQYNGNSTIVKYLRFGNESGIEPLVYVRDFHGRKPSYVEVSEEFRLFHNFYYDSKTSNYLHFDDNGDEDTAIIASDNEVRIKLKYIKQFLAIKDLRLALYVEADVYSKKTLAELSIGKKISQEYKSGDIRYHFHINECFWMSDKSLKTFSRIIGKKLIAGMSKESSGIWPYEAKRQYQNFIIEIDENGTDVSYNCNPDYLANYFGGNPDAPHYLTPVFFRREVLNKYYSQPENYTVKDGSIECNGFWSLRIDNNHPSFVIVYLGDLGRDLPDKEQTYWKSFNIPPDGQMSSVKFKRDFLAEWTSPESSDLIFKLTFETFQKLWLEHYRWNFFKPLESKDEHHYKSLRIPLTNDQSEFDQQVLSLVKIIIDSLNEKEIERLIVVDDPKIKGLSKLELLMKQRNIAGFEVHIKFLRNLYELRSSGVGHRKGKNYEKICKVFAIGEKDLRGVFNEILNSAVQLILFLQTCVSRGEIE</sequence>
<evidence type="ECO:0000313" key="1">
    <source>
        <dbReference type="EMBL" id="QAY67309.1"/>
    </source>
</evidence>
<dbReference type="KEGG" id="pprt:ET464_13770"/>
<evidence type="ECO:0000313" key="2">
    <source>
        <dbReference type="Proteomes" id="UP000293568"/>
    </source>
</evidence>
<dbReference type="AlphaFoldDB" id="A0A4P6EZR2"/>
<dbReference type="OrthoDB" id="2375320at2"/>
<gene>
    <name evidence="1" type="ORF">ET464_13770</name>
</gene>
<accession>A0A4P6EZR2</accession>
<name>A0A4P6EZR2_9BACL</name>
<proteinExistence type="predicted"/>
<dbReference type="Proteomes" id="UP000293568">
    <property type="component" value="Chromosome"/>
</dbReference>
<reference evidence="1 2" key="1">
    <citation type="submission" date="2019-01" db="EMBL/GenBank/DDBJ databases">
        <title>Genome sequencing of strain FW100M-2.</title>
        <authorList>
            <person name="Heo J."/>
            <person name="Kim S.-J."/>
            <person name="Kim J.-S."/>
            <person name="Hong S.-B."/>
            <person name="Kwon S.-W."/>
        </authorList>
    </citation>
    <scope>NUCLEOTIDE SEQUENCE [LARGE SCALE GENOMIC DNA]</scope>
    <source>
        <strain evidence="1 2">FW100M-2</strain>
    </source>
</reference>
<keyword evidence="2" id="KW-1185">Reference proteome</keyword>
<evidence type="ECO:0008006" key="3">
    <source>
        <dbReference type="Google" id="ProtNLM"/>
    </source>
</evidence>
<protein>
    <recommendedName>
        <fullName evidence="3">ApeA N-terminal domain-containing protein</fullName>
    </recommendedName>
</protein>
<organism evidence="1 2">
    <name type="scientific">Paenibacillus protaetiae</name>
    <dbReference type="NCBI Taxonomy" id="2509456"/>
    <lineage>
        <taxon>Bacteria</taxon>
        <taxon>Bacillati</taxon>
        <taxon>Bacillota</taxon>
        <taxon>Bacilli</taxon>
        <taxon>Bacillales</taxon>
        <taxon>Paenibacillaceae</taxon>
        <taxon>Paenibacillus</taxon>
    </lineage>
</organism>
<dbReference type="EMBL" id="CP035492">
    <property type="protein sequence ID" value="QAY67309.1"/>
    <property type="molecule type" value="Genomic_DNA"/>
</dbReference>
<dbReference type="RefSeq" id="WP_129441791.1">
    <property type="nucleotide sequence ID" value="NZ_CP035492.1"/>
</dbReference>